<accession>A0AAW0RIJ8</accession>
<dbReference type="AlphaFoldDB" id="A0AAW0RIJ8"/>
<feature type="signal peptide" evidence="2">
    <location>
        <begin position="1"/>
        <end position="20"/>
    </location>
</feature>
<gene>
    <name evidence="3" type="ORF">G3M48_009878</name>
</gene>
<name>A0AAW0RIJ8_9HYPO</name>
<keyword evidence="4" id="KW-1185">Reference proteome</keyword>
<sequence>MHFTYTTLFFVAAHLALVNAVALPAARDDATQHQQQRRAGGIVDILKDHGKYVADPPSAEEPIPKAENSALREAHRQAHKTIFEVALGGGGGGNKAGKDKGEAPANETEEAAAA</sequence>
<evidence type="ECO:0000313" key="4">
    <source>
        <dbReference type="Proteomes" id="UP001397290"/>
    </source>
</evidence>
<reference evidence="3 4" key="1">
    <citation type="submission" date="2020-02" db="EMBL/GenBank/DDBJ databases">
        <title>Comparative genomics of the hypocrealean fungal genus Beauvera.</title>
        <authorList>
            <person name="Showalter D.N."/>
            <person name="Bushley K.E."/>
            <person name="Rehner S.A."/>
        </authorList>
    </citation>
    <scope>NUCLEOTIDE SEQUENCE [LARGE SCALE GENOMIC DNA]</scope>
    <source>
        <strain evidence="3 4">ARSEF4384</strain>
    </source>
</reference>
<protein>
    <submittedName>
        <fullName evidence="3">Uncharacterized protein</fullName>
    </submittedName>
</protein>
<feature type="region of interest" description="Disordered" evidence="1">
    <location>
        <begin position="85"/>
        <end position="114"/>
    </location>
</feature>
<proteinExistence type="predicted"/>
<keyword evidence="2" id="KW-0732">Signal</keyword>
<organism evidence="3 4">
    <name type="scientific">Beauveria asiatica</name>
    <dbReference type="NCBI Taxonomy" id="1069075"/>
    <lineage>
        <taxon>Eukaryota</taxon>
        <taxon>Fungi</taxon>
        <taxon>Dikarya</taxon>
        <taxon>Ascomycota</taxon>
        <taxon>Pezizomycotina</taxon>
        <taxon>Sordariomycetes</taxon>
        <taxon>Hypocreomycetidae</taxon>
        <taxon>Hypocreales</taxon>
        <taxon>Cordycipitaceae</taxon>
        <taxon>Beauveria</taxon>
    </lineage>
</organism>
<evidence type="ECO:0000313" key="3">
    <source>
        <dbReference type="EMBL" id="KAK8141801.1"/>
    </source>
</evidence>
<evidence type="ECO:0000256" key="1">
    <source>
        <dbReference type="SAM" id="MobiDB-lite"/>
    </source>
</evidence>
<comment type="caution">
    <text evidence="3">The sequence shown here is derived from an EMBL/GenBank/DDBJ whole genome shotgun (WGS) entry which is preliminary data.</text>
</comment>
<evidence type="ECO:0000256" key="2">
    <source>
        <dbReference type="SAM" id="SignalP"/>
    </source>
</evidence>
<dbReference type="Proteomes" id="UP001397290">
    <property type="component" value="Unassembled WGS sequence"/>
</dbReference>
<dbReference type="EMBL" id="JAAHCF010000842">
    <property type="protein sequence ID" value="KAK8141801.1"/>
    <property type="molecule type" value="Genomic_DNA"/>
</dbReference>
<feature type="chain" id="PRO_5043979388" evidence="2">
    <location>
        <begin position="21"/>
        <end position="114"/>
    </location>
</feature>